<reference evidence="4" key="1">
    <citation type="submission" date="2024-01" db="EMBL/GenBank/DDBJ databases">
        <title>GRCr8: a new rat reference genome assembly contstructed from accurate long reads and long range scaffolding.</title>
        <authorList>
            <person name="Doris P.A."/>
            <person name="Kalbfleisch T."/>
            <person name="Li K."/>
            <person name="Howe K."/>
            <person name="Wood J."/>
        </authorList>
    </citation>
    <scope>NUCLEOTIDE SEQUENCE [LARGE SCALE GENOMIC DNA]</scope>
    <source>
        <strain evidence="4">Brown Norway</strain>
    </source>
</reference>
<dbReference type="NCBIfam" id="TIGR03081">
    <property type="entry name" value="metmalonyl_epim"/>
    <property type="match status" value="1"/>
</dbReference>
<evidence type="ECO:0007829" key="7">
    <source>
        <dbReference type="PeptideAtlas" id="A0A8I6AMQ5"/>
    </source>
</evidence>
<keyword evidence="2" id="KW-0479">Metal-binding</keyword>
<dbReference type="PROSITE" id="PS51819">
    <property type="entry name" value="VOC"/>
    <property type="match status" value="1"/>
</dbReference>
<evidence type="ECO:0000256" key="1">
    <source>
        <dbReference type="ARBA" id="ARBA00009308"/>
    </source>
</evidence>
<dbReference type="Gene3D" id="3.10.180.10">
    <property type="entry name" value="2,3-Dihydroxybiphenyl 1,2-Dioxygenase, domain 1"/>
    <property type="match status" value="1"/>
</dbReference>
<dbReference type="GO" id="GO:0046491">
    <property type="term" value="P:L-methylmalonyl-CoA metabolic process"/>
    <property type="evidence" value="ECO:0000266"/>
    <property type="project" value="RGD"/>
</dbReference>
<dbReference type="GO" id="GO:0046872">
    <property type="term" value="F:metal ion binding"/>
    <property type="evidence" value="ECO:0007669"/>
    <property type="project" value="UniProtKB-KW"/>
</dbReference>
<protein>
    <submittedName>
        <fullName evidence="4">Methylmalonyl CoA epimerase</fullName>
    </submittedName>
</protein>
<dbReference type="InterPro" id="IPR037523">
    <property type="entry name" value="VOC_core"/>
</dbReference>
<dbReference type="AGR" id="RGD:1309966"/>
<evidence type="ECO:0000313" key="5">
    <source>
        <dbReference type="Proteomes" id="UP000002494"/>
    </source>
</evidence>
<dbReference type="Ensembl" id="ENSRNOT00000098605.2">
    <property type="protein sequence ID" value="ENSRNOP00000094248.2"/>
    <property type="gene ID" value="ENSRNOG00000016327.8"/>
</dbReference>
<dbReference type="PANTHER" id="PTHR43048:SF3">
    <property type="entry name" value="METHYLMALONYL-COA EPIMERASE, MITOCHONDRIAL"/>
    <property type="match status" value="1"/>
</dbReference>
<evidence type="ECO:0000313" key="6">
    <source>
        <dbReference type="RGD" id="1309966"/>
    </source>
</evidence>
<feature type="domain" description="VOC" evidence="3">
    <location>
        <begin position="109"/>
        <end position="238"/>
    </location>
</feature>
<evidence type="ECO:0000259" key="3">
    <source>
        <dbReference type="PROSITE" id="PS51819"/>
    </source>
</evidence>
<dbReference type="Pfam" id="PF13669">
    <property type="entry name" value="Glyoxalase_4"/>
    <property type="match status" value="1"/>
</dbReference>
<proteinExistence type="evidence at protein level"/>
<dbReference type="SUPFAM" id="SSF54593">
    <property type="entry name" value="Glyoxalase/Bleomycin resistance protein/Dihydroxybiphenyl dioxygenase"/>
    <property type="match status" value="1"/>
</dbReference>
<dbReference type="CDD" id="cd07249">
    <property type="entry name" value="MMCE"/>
    <property type="match status" value="1"/>
</dbReference>
<keyword evidence="5" id="KW-1185">Reference proteome</keyword>
<gene>
    <name evidence="4 6" type="primary">Mcee</name>
</gene>
<dbReference type="AlphaFoldDB" id="A0A8I6AMQ5"/>
<sequence length="238" mass="25210">RVLGHCLRAPPLSCFPRPPQAPPPAHSPSCLCPGSLCKLVASGDEAGSEGRCVGCRRYRCPWRSEASDPPGAGIPGLFSRVQTPVAAGRSFSTSPSQHQASSPVWKLGRLNHVAIAVPDLEKASSFYRDVLGAQVSEAVPLPEHGVSVVFVNLGNTKMELLHPLGSDSPIAGFLQKNKAGGMHHVCIEVDNINAAVMDLKKQKIRSLSDEAKIGAHGKPVIFLHPKDCGGVLVELEQA</sequence>
<reference evidence="4" key="3">
    <citation type="submission" date="2025-09" db="UniProtKB">
        <authorList>
            <consortium name="Ensembl"/>
        </authorList>
    </citation>
    <scope>IDENTIFICATION</scope>
    <source>
        <strain evidence="4">Brown Norway</strain>
    </source>
</reference>
<dbReference type="RGD" id="1309966">
    <property type="gene designation" value="Mcee"/>
</dbReference>
<comment type="similarity">
    <text evidence="1">Belongs to the methylmalonyl-CoA epimerase family.</text>
</comment>
<reference evidence="4" key="2">
    <citation type="submission" date="2025-08" db="UniProtKB">
        <authorList>
            <consortium name="Ensembl"/>
        </authorList>
    </citation>
    <scope>IDENTIFICATION</scope>
    <source>
        <strain evidence="4">Brown Norway</strain>
    </source>
</reference>
<keyword evidence="7" id="KW-1267">Proteomics identification</keyword>
<dbReference type="InterPro" id="IPR029068">
    <property type="entry name" value="Glyas_Bleomycin-R_OHBP_Dase"/>
</dbReference>
<dbReference type="InterPro" id="IPR051785">
    <property type="entry name" value="MMCE/EMCE_epimerase"/>
</dbReference>
<organism evidence="4 5">
    <name type="scientific">Rattus norvegicus</name>
    <name type="common">Rat</name>
    <dbReference type="NCBI Taxonomy" id="10116"/>
    <lineage>
        <taxon>Eukaryota</taxon>
        <taxon>Metazoa</taxon>
        <taxon>Chordata</taxon>
        <taxon>Craniata</taxon>
        <taxon>Vertebrata</taxon>
        <taxon>Euteleostomi</taxon>
        <taxon>Mammalia</taxon>
        <taxon>Eutheria</taxon>
        <taxon>Euarchontoglires</taxon>
        <taxon>Glires</taxon>
        <taxon>Rodentia</taxon>
        <taxon>Myomorpha</taxon>
        <taxon>Muroidea</taxon>
        <taxon>Muridae</taxon>
        <taxon>Murinae</taxon>
        <taxon>Rattus</taxon>
    </lineage>
</organism>
<dbReference type="GeneTree" id="ENSGT00940000153941"/>
<dbReference type="PANTHER" id="PTHR43048">
    <property type="entry name" value="METHYLMALONYL-COA EPIMERASE"/>
    <property type="match status" value="1"/>
</dbReference>
<evidence type="ECO:0000256" key="2">
    <source>
        <dbReference type="ARBA" id="ARBA00022723"/>
    </source>
</evidence>
<dbReference type="InterPro" id="IPR017515">
    <property type="entry name" value="MeMalonyl-CoA_epimerase"/>
</dbReference>
<accession>A0A8I6AMQ5</accession>
<dbReference type="GO" id="GO:0004493">
    <property type="term" value="F:methylmalonyl-CoA epimerase activity"/>
    <property type="evidence" value="ECO:0000266"/>
    <property type="project" value="RGD"/>
</dbReference>
<name>A0A8I6AMQ5_RAT</name>
<evidence type="ECO:0000313" key="4">
    <source>
        <dbReference type="Ensembl" id="ENSRNOP00000094248.2"/>
    </source>
</evidence>
<dbReference type="Proteomes" id="UP000002494">
    <property type="component" value="Chromosome 1"/>
</dbReference>